<protein>
    <submittedName>
        <fullName evidence="1">Uncharacterized protein</fullName>
    </submittedName>
</protein>
<dbReference type="Proteomes" id="UP000288805">
    <property type="component" value="Unassembled WGS sequence"/>
</dbReference>
<dbReference type="AlphaFoldDB" id="A0A438J3R3"/>
<evidence type="ECO:0000313" key="2">
    <source>
        <dbReference type="Proteomes" id="UP000288805"/>
    </source>
</evidence>
<evidence type="ECO:0000313" key="1">
    <source>
        <dbReference type="EMBL" id="RVX03597.1"/>
    </source>
</evidence>
<gene>
    <name evidence="1" type="ORF">CK203_027847</name>
</gene>
<sequence>MFTSPTESSSYQRRLNKTFIKGENQPPGISPKHMRQLIKEVITKPKRDIDR</sequence>
<proteinExistence type="predicted"/>
<reference evidence="1 2" key="1">
    <citation type="journal article" date="2018" name="PLoS Genet.">
        <title>Population sequencing reveals clonal diversity and ancestral inbreeding in the grapevine cultivar Chardonnay.</title>
        <authorList>
            <person name="Roach M.J."/>
            <person name="Johnson D.L."/>
            <person name="Bohlmann J."/>
            <person name="van Vuuren H.J."/>
            <person name="Jones S.J."/>
            <person name="Pretorius I.S."/>
            <person name="Schmidt S.A."/>
            <person name="Borneman A.R."/>
        </authorList>
    </citation>
    <scope>NUCLEOTIDE SEQUENCE [LARGE SCALE GENOMIC DNA]</scope>
    <source>
        <strain evidence="2">cv. Chardonnay</strain>
        <tissue evidence="1">Leaf</tissue>
    </source>
</reference>
<dbReference type="EMBL" id="QGNW01000065">
    <property type="protein sequence ID" value="RVX03597.1"/>
    <property type="molecule type" value="Genomic_DNA"/>
</dbReference>
<name>A0A438J3R3_VITVI</name>
<comment type="caution">
    <text evidence="1">The sequence shown here is derived from an EMBL/GenBank/DDBJ whole genome shotgun (WGS) entry which is preliminary data.</text>
</comment>
<accession>A0A438J3R3</accession>
<organism evidence="1 2">
    <name type="scientific">Vitis vinifera</name>
    <name type="common">Grape</name>
    <dbReference type="NCBI Taxonomy" id="29760"/>
    <lineage>
        <taxon>Eukaryota</taxon>
        <taxon>Viridiplantae</taxon>
        <taxon>Streptophyta</taxon>
        <taxon>Embryophyta</taxon>
        <taxon>Tracheophyta</taxon>
        <taxon>Spermatophyta</taxon>
        <taxon>Magnoliopsida</taxon>
        <taxon>eudicotyledons</taxon>
        <taxon>Gunneridae</taxon>
        <taxon>Pentapetalae</taxon>
        <taxon>rosids</taxon>
        <taxon>Vitales</taxon>
        <taxon>Vitaceae</taxon>
        <taxon>Viteae</taxon>
        <taxon>Vitis</taxon>
    </lineage>
</organism>